<keyword evidence="3" id="KW-1185">Reference proteome</keyword>
<dbReference type="Proteomes" id="UP000196053">
    <property type="component" value="Chromosome I"/>
</dbReference>
<keyword evidence="1" id="KW-1133">Transmembrane helix</keyword>
<evidence type="ECO:0000313" key="3">
    <source>
        <dbReference type="Proteomes" id="UP000196053"/>
    </source>
</evidence>
<name>A0A0K8J5L5_9FIRM</name>
<proteinExistence type="predicted"/>
<protein>
    <submittedName>
        <fullName evidence="2">Uncharacterized protein</fullName>
    </submittedName>
</protein>
<dbReference type="AlphaFoldDB" id="A0A0K8J5L5"/>
<keyword evidence="1" id="KW-0472">Membrane</keyword>
<dbReference type="KEGG" id="hsd:SD1D_1211"/>
<evidence type="ECO:0000313" key="2">
    <source>
        <dbReference type="EMBL" id="CUH92757.1"/>
    </source>
</evidence>
<keyword evidence="1" id="KW-0812">Transmembrane</keyword>
<dbReference type="EMBL" id="LN879430">
    <property type="protein sequence ID" value="CUH92757.1"/>
    <property type="molecule type" value="Genomic_DNA"/>
</dbReference>
<feature type="transmembrane region" description="Helical" evidence="1">
    <location>
        <begin position="40"/>
        <end position="62"/>
    </location>
</feature>
<evidence type="ECO:0000256" key="1">
    <source>
        <dbReference type="SAM" id="Phobius"/>
    </source>
</evidence>
<gene>
    <name evidence="2" type="ORF">SD1D_1211</name>
</gene>
<dbReference type="OrthoDB" id="2065454at2"/>
<organism evidence="2 3">
    <name type="scientific">Herbinix luporum</name>
    <dbReference type="NCBI Taxonomy" id="1679721"/>
    <lineage>
        <taxon>Bacteria</taxon>
        <taxon>Bacillati</taxon>
        <taxon>Bacillota</taxon>
        <taxon>Clostridia</taxon>
        <taxon>Lachnospirales</taxon>
        <taxon>Lachnospiraceae</taxon>
        <taxon>Herbinix</taxon>
    </lineage>
</organism>
<sequence length="300" mass="35011">MNIELWPLLLILIVNSLVSITVFILAFFSKNRSRMFILSWFIFIVPLIGGLYILLGLLFNYLTKKRNVDLSEVSFSREGEKLILPPNKEAEMNYVPIYDAIAVSHRASLRNLLLNTMLSNAKSKISSIAVAINSDDTESSHYAASMIMDLLSDLRRDAQNMIEIVKRLPEDVEMNLITFEFIYDFISLNIMSAVEQEAFVYTLDDLGENLFKYNLWYMTASHYLKLTDLFISIKDYQRAEKWCQRADKYRPNMLDTYKAKLHLFFNQHNYNAFFQCLKSLKNSDISIDKEIIDLIRTYYG</sequence>
<reference evidence="3" key="1">
    <citation type="submission" date="2015-09" db="EMBL/GenBank/DDBJ databases">
        <authorList>
            <person name="Wibberg D."/>
        </authorList>
    </citation>
    <scope>NUCLEOTIDE SEQUENCE [LARGE SCALE GENOMIC DNA]</scope>
    <source>
        <strain evidence="3">SD1D</strain>
    </source>
</reference>
<dbReference type="RefSeq" id="WP_058258097.1">
    <property type="nucleotide sequence ID" value="NZ_JANWKB010000008.1"/>
</dbReference>
<accession>A0A0K8J5L5</accession>
<feature type="transmembrane region" description="Helical" evidence="1">
    <location>
        <begin position="6"/>
        <end position="28"/>
    </location>
</feature>